<feature type="transmembrane region" description="Helical" evidence="9">
    <location>
        <begin position="182"/>
        <end position="202"/>
    </location>
</feature>
<dbReference type="AlphaFoldDB" id="A0A098M9K4"/>
<evidence type="ECO:0000256" key="7">
    <source>
        <dbReference type="ARBA" id="ARBA00022840"/>
    </source>
</evidence>
<keyword evidence="3" id="KW-0597">Phosphoprotein</keyword>
<dbReference type="RefSeq" id="WP_036649980.1">
    <property type="nucleotide sequence ID" value="NZ_JQCR01000002.1"/>
</dbReference>
<dbReference type="InterPro" id="IPR036890">
    <property type="entry name" value="HATPase_C_sf"/>
</dbReference>
<evidence type="ECO:0000256" key="3">
    <source>
        <dbReference type="ARBA" id="ARBA00022553"/>
    </source>
</evidence>
<protein>
    <recommendedName>
        <fullName evidence="2">histidine kinase</fullName>
        <ecNumber evidence="2">2.7.13.3</ecNumber>
    </recommendedName>
</protein>
<dbReference type="Gene3D" id="1.10.287.130">
    <property type="match status" value="1"/>
</dbReference>
<dbReference type="PANTHER" id="PTHR43065">
    <property type="entry name" value="SENSOR HISTIDINE KINASE"/>
    <property type="match status" value="1"/>
</dbReference>
<dbReference type="SMART" id="SM00388">
    <property type="entry name" value="HisKA"/>
    <property type="match status" value="1"/>
</dbReference>
<dbReference type="GO" id="GO:0005524">
    <property type="term" value="F:ATP binding"/>
    <property type="evidence" value="ECO:0007669"/>
    <property type="project" value="UniProtKB-KW"/>
</dbReference>
<accession>A0A098M9K4</accession>
<dbReference type="OrthoDB" id="9815750at2"/>
<dbReference type="InterPro" id="IPR003661">
    <property type="entry name" value="HisK_dim/P_dom"/>
</dbReference>
<dbReference type="EMBL" id="JQCR01000002">
    <property type="protein sequence ID" value="KGE19230.1"/>
    <property type="molecule type" value="Genomic_DNA"/>
</dbReference>
<keyword evidence="4" id="KW-0808">Transferase</keyword>
<dbReference type="GO" id="GO:0000155">
    <property type="term" value="F:phosphorelay sensor kinase activity"/>
    <property type="evidence" value="ECO:0007669"/>
    <property type="project" value="InterPro"/>
</dbReference>
<evidence type="ECO:0000256" key="4">
    <source>
        <dbReference type="ARBA" id="ARBA00022679"/>
    </source>
</evidence>
<dbReference type="SUPFAM" id="SSF47384">
    <property type="entry name" value="Homodimeric domain of signal transducing histidine kinase"/>
    <property type="match status" value="1"/>
</dbReference>
<evidence type="ECO:0000256" key="1">
    <source>
        <dbReference type="ARBA" id="ARBA00000085"/>
    </source>
</evidence>
<dbReference type="EC" id="2.7.13.3" evidence="2"/>
<keyword evidence="8" id="KW-0902">Two-component regulatory system</keyword>
<sequence>MRLSLHKAVVVIGIMLLLIAIVTLGIILKWGGPAGSVLPGWEMKWSHAGGTANPDDSLNGFEGEWMHVSSNTERLEAPKGVSSVWTRITLPDNLDNSAVLIDYIYGEEIKAYANNVLIYNSNGAIKGKGTKVLIPLSRELTGEQLYVKSSGGEGNIGIEGSILYGSYGKLLALYVKQDVMDLFIGASLIFMASVFAVCSIFLKRELFFSGFLLVLVILSCGTLVITNSAFLPILQSNPGRLVNILYNLALITLLVSSILFFEKIFGPGKNEIVTKVRKCMAGYSLVYCGLWILNLSLSYRLDSLALYAETITGVLIALQLLFLLVLAVVSALRGKIDSIIFSGGFAILMISLFTDLVMYYVSEGSYHLYWWKWGVVILVISLIVIVGRGFIKSHEQVVHYSYELEKFNNDLQRSEKMEIISELAASVAQEVQNPLHVTRGFLQILGEMSGQKEKTYLQMAVTELDRAAMIITDFLTFAKPELESVERLDISGELRHIAGVLVPLANLREAEIILKLQTGLYVEGSSFKLKQAFLNILKNSVESLQENGLITITVWQSSTYIIVSVRDNGEGMKSSELARLGEPYYSNKSKGTGLGLMVTFKIIEAMRGTIKFHSQLGEGTEVIVKLPIARPEEEEVLACV</sequence>
<feature type="transmembrane region" description="Helical" evidence="9">
    <location>
        <begin position="339"/>
        <end position="361"/>
    </location>
</feature>
<dbReference type="Proteomes" id="UP000029734">
    <property type="component" value="Unassembled WGS sequence"/>
</dbReference>
<feature type="transmembrane region" description="Helical" evidence="9">
    <location>
        <begin position="7"/>
        <end position="28"/>
    </location>
</feature>
<reference evidence="11 12" key="2">
    <citation type="submission" date="2014-10" db="EMBL/GenBank/DDBJ databases">
        <title>Comparative genomics of the Paenibacillus odorifer group.</title>
        <authorList>
            <person name="Tsai Y.-C."/>
            <person name="Martin N."/>
            <person name="Korlach J."/>
            <person name="Wiedmann M."/>
        </authorList>
    </citation>
    <scope>NUCLEOTIDE SEQUENCE [LARGE SCALE GENOMIC DNA]</scope>
    <source>
        <strain evidence="11 12">DSM 18334</strain>
    </source>
</reference>
<keyword evidence="9" id="KW-1133">Transmembrane helix</keyword>
<evidence type="ECO:0000313" key="11">
    <source>
        <dbReference type="EMBL" id="KGE19230.1"/>
    </source>
</evidence>
<evidence type="ECO:0000256" key="2">
    <source>
        <dbReference type="ARBA" id="ARBA00012438"/>
    </source>
</evidence>
<dbReference type="SMART" id="SM00387">
    <property type="entry name" value="HATPase_c"/>
    <property type="match status" value="1"/>
</dbReference>
<keyword evidence="6" id="KW-0418">Kinase</keyword>
<feature type="transmembrane region" description="Helical" evidence="9">
    <location>
        <begin position="244"/>
        <end position="261"/>
    </location>
</feature>
<evidence type="ECO:0000256" key="8">
    <source>
        <dbReference type="ARBA" id="ARBA00023012"/>
    </source>
</evidence>
<dbReference type="Gene3D" id="3.30.565.10">
    <property type="entry name" value="Histidine kinase-like ATPase, C-terminal domain"/>
    <property type="match status" value="1"/>
</dbReference>
<evidence type="ECO:0000256" key="5">
    <source>
        <dbReference type="ARBA" id="ARBA00022741"/>
    </source>
</evidence>
<feature type="transmembrane region" description="Helical" evidence="9">
    <location>
        <begin position="211"/>
        <end position="232"/>
    </location>
</feature>
<feature type="domain" description="Histidine kinase" evidence="10">
    <location>
        <begin position="426"/>
        <end position="630"/>
    </location>
</feature>
<proteinExistence type="predicted"/>
<keyword evidence="7" id="KW-0067">ATP-binding</keyword>
<comment type="caution">
    <text evidence="11">The sequence shown here is derived from an EMBL/GenBank/DDBJ whole genome shotgun (WGS) entry which is preliminary data.</text>
</comment>
<evidence type="ECO:0000256" key="9">
    <source>
        <dbReference type="SAM" id="Phobius"/>
    </source>
</evidence>
<keyword evidence="9" id="KW-0472">Membrane</keyword>
<gene>
    <name evidence="11" type="ORF">PWYN_07595</name>
</gene>
<dbReference type="SUPFAM" id="SSF55874">
    <property type="entry name" value="ATPase domain of HSP90 chaperone/DNA topoisomerase II/histidine kinase"/>
    <property type="match status" value="1"/>
</dbReference>
<dbReference type="Pfam" id="PF00512">
    <property type="entry name" value="HisKA"/>
    <property type="match status" value="1"/>
</dbReference>
<dbReference type="InterPro" id="IPR003594">
    <property type="entry name" value="HATPase_dom"/>
</dbReference>
<dbReference type="eggNOG" id="COG4191">
    <property type="taxonomic scope" value="Bacteria"/>
</dbReference>
<dbReference type="InterPro" id="IPR005467">
    <property type="entry name" value="His_kinase_dom"/>
</dbReference>
<feature type="transmembrane region" description="Helical" evidence="9">
    <location>
        <begin position="311"/>
        <end position="332"/>
    </location>
</feature>
<dbReference type="InterPro" id="IPR004358">
    <property type="entry name" value="Sig_transdc_His_kin-like_C"/>
</dbReference>
<feature type="transmembrane region" description="Helical" evidence="9">
    <location>
        <begin position="373"/>
        <end position="391"/>
    </location>
</feature>
<comment type="catalytic activity">
    <reaction evidence="1">
        <text>ATP + protein L-histidine = ADP + protein N-phospho-L-histidine.</text>
        <dbReference type="EC" id="2.7.13.3"/>
    </reaction>
</comment>
<dbReference type="PRINTS" id="PR00344">
    <property type="entry name" value="BCTRLSENSOR"/>
</dbReference>
<keyword evidence="9" id="KW-0812">Transmembrane</keyword>
<reference evidence="11 12" key="1">
    <citation type="submission" date="2014-08" db="EMBL/GenBank/DDBJ databases">
        <authorList>
            <person name="den Bakker H.C."/>
        </authorList>
    </citation>
    <scope>NUCLEOTIDE SEQUENCE [LARGE SCALE GENOMIC DNA]</scope>
    <source>
        <strain evidence="11 12">DSM 18334</strain>
    </source>
</reference>
<name>A0A098M9K4_9BACL</name>
<dbReference type="PROSITE" id="PS50109">
    <property type="entry name" value="HIS_KIN"/>
    <property type="match status" value="1"/>
</dbReference>
<evidence type="ECO:0000256" key="6">
    <source>
        <dbReference type="ARBA" id="ARBA00022777"/>
    </source>
</evidence>
<keyword evidence="12" id="KW-1185">Reference proteome</keyword>
<keyword evidence="5" id="KW-0547">Nucleotide-binding</keyword>
<evidence type="ECO:0000313" key="12">
    <source>
        <dbReference type="Proteomes" id="UP000029734"/>
    </source>
</evidence>
<dbReference type="Pfam" id="PF02518">
    <property type="entry name" value="HATPase_c"/>
    <property type="match status" value="1"/>
</dbReference>
<feature type="transmembrane region" description="Helical" evidence="9">
    <location>
        <begin position="281"/>
        <end position="299"/>
    </location>
</feature>
<organism evidence="11 12">
    <name type="scientific">Paenibacillus wynnii</name>
    <dbReference type="NCBI Taxonomy" id="268407"/>
    <lineage>
        <taxon>Bacteria</taxon>
        <taxon>Bacillati</taxon>
        <taxon>Bacillota</taxon>
        <taxon>Bacilli</taxon>
        <taxon>Bacillales</taxon>
        <taxon>Paenibacillaceae</taxon>
        <taxon>Paenibacillus</taxon>
    </lineage>
</organism>
<dbReference type="PANTHER" id="PTHR43065:SF46">
    <property type="entry name" value="C4-DICARBOXYLATE TRANSPORT SENSOR PROTEIN DCTB"/>
    <property type="match status" value="1"/>
</dbReference>
<dbReference type="STRING" id="268407.PWYN_07595"/>
<dbReference type="InterPro" id="IPR036097">
    <property type="entry name" value="HisK_dim/P_sf"/>
</dbReference>
<evidence type="ECO:0000259" key="10">
    <source>
        <dbReference type="PROSITE" id="PS50109"/>
    </source>
</evidence>